<feature type="region of interest" description="Disordered" evidence="1">
    <location>
        <begin position="1"/>
        <end position="75"/>
    </location>
</feature>
<evidence type="ECO:0000256" key="1">
    <source>
        <dbReference type="SAM" id="MobiDB-lite"/>
    </source>
</evidence>
<proteinExistence type="predicted"/>
<dbReference type="EMBL" id="JAUJFL010000001">
    <property type="protein sequence ID" value="KAK2614713.1"/>
    <property type="molecule type" value="Genomic_DNA"/>
</dbReference>
<accession>A0AAD9SRT0</accession>
<dbReference type="AlphaFoldDB" id="A0AAD9SRT0"/>
<evidence type="ECO:0000313" key="2">
    <source>
        <dbReference type="EMBL" id="KAK2614713.1"/>
    </source>
</evidence>
<evidence type="ECO:0000313" key="3">
    <source>
        <dbReference type="Proteomes" id="UP001265746"/>
    </source>
</evidence>
<keyword evidence="3" id="KW-1185">Reference proteome</keyword>
<reference evidence="2" key="1">
    <citation type="submission" date="2023-06" db="EMBL/GenBank/DDBJ databases">
        <authorList>
            <person name="Noh H."/>
        </authorList>
    </citation>
    <scope>NUCLEOTIDE SEQUENCE</scope>
    <source>
        <strain evidence="2">DUCC20226</strain>
    </source>
</reference>
<gene>
    <name evidence="2" type="ORF">N8I77_001518</name>
</gene>
<feature type="compositionally biased region" description="Low complexity" evidence="1">
    <location>
        <begin position="29"/>
        <end position="41"/>
    </location>
</feature>
<name>A0AAD9SRT0_PHOAM</name>
<feature type="region of interest" description="Disordered" evidence="1">
    <location>
        <begin position="144"/>
        <end position="222"/>
    </location>
</feature>
<feature type="compositionally biased region" description="Basic and acidic residues" evidence="1">
    <location>
        <begin position="66"/>
        <end position="75"/>
    </location>
</feature>
<sequence>MIFNNEFDLETKISTNNMPTYEDPPPPYEASSSTSSQPQPAHTTEIPPQNTNNLTVPLRSRNGIPPEDRRSMEDSARALPNGWVRQYDTETHHQFFVDTTATPPRSIWHHPYDDEQYLASLPESERHRIKSMQRVHSISDIEAESSDDDAAHGHGHGHGQAAGGAAGTQQPGLLDTGPEKLSKPEKFGRKLKDKLTSSTHQERAAKRQRRAEAEREAYYQHQHIRRQIGRAVETGEPQLLGRDSEGKEVWIEPPRGAPLRRDNAYSVNPWNRGGYFGGPPGMMAGPGNMYTRPVGPYNRPYGRGGYGYGYGGGLGMAPLLGLGVGLGVGSLLF</sequence>
<feature type="compositionally biased region" description="Basic and acidic residues" evidence="1">
    <location>
        <begin position="177"/>
        <end position="218"/>
    </location>
</feature>
<feature type="compositionally biased region" description="Polar residues" evidence="1">
    <location>
        <begin position="46"/>
        <end position="55"/>
    </location>
</feature>
<dbReference type="Proteomes" id="UP001265746">
    <property type="component" value="Unassembled WGS sequence"/>
</dbReference>
<evidence type="ECO:0008006" key="4">
    <source>
        <dbReference type="Google" id="ProtNLM"/>
    </source>
</evidence>
<organism evidence="2 3">
    <name type="scientific">Phomopsis amygdali</name>
    <name type="common">Fusicoccum amygdali</name>
    <dbReference type="NCBI Taxonomy" id="1214568"/>
    <lineage>
        <taxon>Eukaryota</taxon>
        <taxon>Fungi</taxon>
        <taxon>Dikarya</taxon>
        <taxon>Ascomycota</taxon>
        <taxon>Pezizomycotina</taxon>
        <taxon>Sordariomycetes</taxon>
        <taxon>Sordariomycetidae</taxon>
        <taxon>Diaporthales</taxon>
        <taxon>Diaporthaceae</taxon>
        <taxon>Diaporthe</taxon>
    </lineage>
</organism>
<comment type="caution">
    <text evidence="2">The sequence shown here is derived from an EMBL/GenBank/DDBJ whole genome shotgun (WGS) entry which is preliminary data.</text>
</comment>
<protein>
    <recommendedName>
        <fullName evidence="4">WW domain-containing protein</fullName>
    </recommendedName>
</protein>